<protein>
    <submittedName>
        <fullName evidence="1">Uncharacterized protein</fullName>
    </submittedName>
</protein>
<evidence type="ECO:0000313" key="2">
    <source>
        <dbReference type="Proteomes" id="UP000051260"/>
    </source>
</evidence>
<gene>
    <name evidence="1" type="ORF">RUE5091_00070</name>
</gene>
<dbReference type="Proteomes" id="UP000051260">
    <property type="component" value="Unassembled WGS sequence"/>
</dbReference>
<dbReference type="EMBL" id="CYUD01000001">
    <property type="protein sequence ID" value="CUJ83101.1"/>
    <property type="molecule type" value="Genomic_DNA"/>
</dbReference>
<organism evidence="1 2">
    <name type="scientific">Ruegeria denitrificans</name>
    <dbReference type="NCBI Taxonomy" id="1715692"/>
    <lineage>
        <taxon>Bacteria</taxon>
        <taxon>Pseudomonadati</taxon>
        <taxon>Pseudomonadota</taxon>
        <taxon>Alphaproteobacteria</taxon>
        <taxon>Rhodobacterales</taxon>
        <taxon>Roseobacteraceae</taxon>
        <taxon>Ruegeria</taxon>
    </lineage>
</organism>
<evidence type="ECO:0000313" key="1">
    <source>
        <dbReference type="EMBL" id="CUJ83101.1"/>
    </source>
</evidence>
<dbReference type="AlphaFoldDB" id="A0A0P1I0L7"/>
<sequence length="39" mass="4413">MTTLLAPMINSRLSERSPIFVVAGNKIMSAYRCQVLWQS</sequence>
<keyword evidence="2" id="KW-1185">Reference proteome</keyword>
<name>A0A0P1I0L7_9RHOB</name>
<accession>A0A0P1I0L7</accession>
<proteinExistence type="predicted"/>
<reference evidence="2" key="1">
    <citation type="submission" date="2015-09" db="EMBL/GenBank/DDBJ databases">
        <authorList>
            <person name="Rodrigo-Torres L."/>
            <person name="Arahal D.R."/>
        </authorList>
    </citation>
    <scope>NUCLEOTIDE SEQUENCE [LARGE SCALE GENOMIC DNA]</scope>
    <source>
        <strain evidence="2">CECT 5091</strain>
    </source>
</reference>